<feature type="transmembrane region" description="Helical" evidence="1">
    <location>
        <begin position="26"/>
        <end position="47"/>
    </location>
</feature>
<name>A0A974P159_9CAUL</name>
<sequence length="77" mass="8458">MNAIALLGCYFSASMRSQMQYPASAMMLMLAQLASTAIEIVSIWALFDRFGAVKGWSFGEIMFFYALIGISFPSPTS</sequence>
<evidence type="ECO:0000313" key="2">
    <source>
        <dbReference type="EMBL" id="QQZ49281.1"/>
    </source>
</evidence>
<keyword evidence="1" id="KW-0472">Membrane</keyword>
<dbReference type="AlphaFoldDB" id="A0A974P159"/>
<feature type="transmembrane region" description="Helical" evidence="1">
    <location>
        <begin position="56"/>
        <end position="74"/>
    </location>
</feature>
<keyword evidence="1" id="KW-0812">Transmembrane</keyword>
<reference evidence="2" key="1">
    <citation type="submission" date="2021-01" db="EMBL/GenBank/DDBJ databases">
        <title>Genome sequence of Phenylobacterium sp. 20VBR1 isolated from a valley glaceir, Ny-Alesund, Svalbard.</title>
        <authorList>
            <person name="Thomas F.A."/>
            <person name="Krishnan K.P."/>
            <person name="Sinha R.K."/>
        </authorList>
    </citation>
    <scope>NUCLEOTIDE SEQUENCE</scope>
    <source>
        <strain evidence="2">20VBR1</strain>
    </source>
</reference>
<gene>
    <name evidence="2" type="ORF">JKL49_19625</name>
</gene>
<protein>
    <submittedName>
        <fullName evidence="2">Uncharacterized protein</fullName>
    </submittedName>
</protein>
<evidence type="ECO:0000256" key="1">
    <source>
        <dbReference type="SAM" id="Phobius"/>
    </source>
</evidence>
<organism evidence="2">
    <name type="scientific">Phenylobacterium glaciei</name>
    <dbReference type="NCBI Taxonomy" id="2803784"/>
    <lineage>
        <taxon>Bacteria</taxon>
        <taxon>Pseudomonadati</taxon>
        <taxon>Pseudomonadota</taxon>
        <taxon>Alphaproteobacteria</taxon>
        <taxon>Caulobacterales</taxon>
        <taxon>Caulobacteraceae</taxon>
        <taxon>Phenylobacterium</taxon>
    </lineage>
</organism>
<keyword evidence="1" id="KW-1133">Transmembrane helix</keyword>
<dbReference type="EMBL" id="CP068570">
    <property type="protein sequence ID" value="QQZ49281.1"/>
    <property type="molecule type" value="Genomic_DNA"/>
</dbReference>
<accession>A0A974P159</accession>
<proteinExistence type="predicted"/>